<feature type="region of interest" description="Disordered" evidence="1">
    <location>
        <begin position="122"/>
        <end position="179"/>
    </location>
</feature>
<keyword evidence="3" id="KW-1185">Reference proteome</keyword>
<dbReference type="Proteomes" id="UP001500751">
    <property type="component" value="Unassembled WGS sequence"/>
</dbReference>
<evidence type="ECO:0000256" key="1">
    <source>
        <dbReference type="SAM" id="MobiDB-lite"/>
    </source>
</evidence>
<proteinExistence type="predicted"/>
<evidence type="ECO:0000313" key="2">
    <source>
        <dbReference type="EMBL" id="GAA2041030.1"/>
    </source>
</evidence>
<accession>A0ABN2UP86</accession>
<feature type="compositionally biased region" description="Low complexity" evidence="1">
    <location>
        <begin position="127"/>
        <end position="164"/>
    </location>
</feature>
<protein>
    <submittedName>
        <fullName evidence="2">Uncharacterized protein</fullName>
    </submittedName>
</protein>
<evidence type="ECO:0000313" key="3">
    <source>
        <dbReference type="Proteomes" id="UP001500751"/>
    </source>
</evidence>
<sequence>MATMESTSTRPTSAPATPAPAAGGAFTVLAAGIEAALGEVRAVAGAASGVVGAVETVVVDVLTFAGIGSAVGSANDNLHGQLVGGLDKVVKFVETLGGAVETVLKDYQQLDKDTADVFKALGLNGKPQTPGATTPSATTATGTTTATNAATTAATTTAAAAQTPATPPHPAPTAPQTQTHPLIDDRVVNSVMASEGAHGEQGGVDEVYGFRQSSHNGYDQIMAARNQYGQGSPEEHAVVANLLTQHAEQAGAGDFTDPGIRAAIASSAHMRGVGGTRAILNSMVDGQVHTSAGSVTADNMTALQQLTPDQFQQQFHDARINYDQTVYGNTTTHQHGQTDTWWHRYGNGLTQRYDREETLFNTISQGASGQGGGQ</sequence>
<organism evidence="2 3">
    <name type="scientific">Catenulispora yoronensis</name>
    <dbReference type="NCBI Taxonomy" id="450799"/>
    <lineage>
        <taxon>Bacteria</taxon>
        <taxon>Bacillati</taxon>
        <taxon>Actinomycetota</taxon>
        <taxon>Actinomycetes</taxon>
        <taxon>Catenulisporales</taxon>
        <taxon>Catenulisporaceae</taxon>
        <taxon>Catenulispora</taxon>
    </lineage>
</organism>
<dbReference type="RefSeq" id="WP_344668012.1">
    <property type="nucleotide sequence ID" value="NZ_BAAAQN010000030.1"/>
</dbReference>
<dbReference type="EMBL" id="BAAAQN010000030">
    <property type="protein sequence ID" value="GAA2041030.1"/>
    <property type="molecule type" value="Genomic_DNA"/>
</dbReference>
<comment type="caution">
    <text evidence="2">The sequence shown here is derived from an EMBL/GenBank/DDBJ whole genome shotgun (WGS) entry which is preliminary data.</text>
</comment>
<reference evidence="3" key="1">
    <citation type="journal article" date="2019" name="Int. J. Syst. Evol. Microbiol.">
        <title>The Global Catalogue of Microorganisms (GCM) 10K type strain sequencing project: providing services to taxonomists for standard genome sequencing and annotation.</title>
        <authorList>
            <consortium name="The Broad Institute Genomics Platform"/>
            <consortium name="The Broad Institute Genome Sequencing Center for Infectious Disease"/>
            <person name="Wu L."/>
            <person name="Ma J."/>
        </authorList>
    </citation>
    <scope>NUCLEOTIDE SEQUENCE [LARGE SCALE GENOMIC DNA]</scope>
    <source>
        <strain evidence="3">JCM 16014</strain>
    </source>
</reference>
<name>A0ABN2UP86_9ACTN</name>
<gene>
    <name evidence="2" type="ORF">GCM10009839_49220</name>
</gene>